<comment type="caution">
    <text evidence="1">The sequence shown here is derived from an EMBL/GenBank/DDBJ whole genome shotgun (WGS) entry which is preliminary data.</text>
</comment>
<dbReference type="AlphaFoldDB" id="A0A921Q7K0"/>
<name>A0A921Q7K0_SORBI</name>
<evidence type="ECO:0000313" key="2">
    <source>
        <dbReference type="Proteomes" id="UP000807115"/>
    </source>
</evidence>
<sequence>MEQSVCSPLELEARFNPASLYATAVCSDGGCPVAAMEENRAGGGACRAHLGAHHLFVKMSQRG</sequence>
<protein>
    <submittedName>
        <fullName evidence="1">Uncharacterized protein</fullName>
    </submittedName>
</protein>
<organism evidence="1 2">
    <name type="scientific">Sorghum bicolor</name>
    <name type="common">Sorghum</name>
    <name type="synonym">Sorghum vulgare</name>
    <dbReference type="NCBI Taxonomy" id="4558"/>
    <lineage>
        <taxon>Eukaryota</taxon>
        <taxon>Viridiplantae</taxon>
        <taxon>Streptophyta</taxon>
        <taxon>Embryophyta</taxon>
        <taxon>Tracheophyta</taxon>
        <taxon>Spermatophyta</taxon>
        <taxon>Magnoliopsida</taxon>
        <taxon>Liliopsida</taxon>
        <taxon>Poales</taxon>
        <taxon>Poaceae</taxon>
        <taxon>PACMAD clade</taxon>
        <taxon>Panicoideae</taxon>
        <taxon>Andropogonodae</taxon>
        <taxon>Andropogoneae</taxon>
        <taxon>Sorghinae</taxon>
        <taxon>Sorghum</taxon>
    </lineage>
</organism>
<reference evidence="1" key="1">
    <citation type="journal article" date="2019" name="BMC Genomics">
        <title>A new reference genome for Sorghum bicolor reveals high levels of sequence similarity between sweet and grain genotypes: implications for the genetics of sugar metabolism.</title>
        <authorList>
            <person name="Cooper E.A."/>
            <person name="Brenton Z.W."/>
            <person name="Flinn B.S."/>
            <person name="Jenkins J."/>
            <person name="Shu S."/>
            <person name="Flowers D."/>
            <person name="Luo F."/>
            <person name="Wang Y."/>
            <person name="Xia P."/>
            <person name="Barry K."/>
            <person name="Daum C."/>
            <person name="Lipzen A."/>
            <person name="Yoshinaga Y."/>
            <person name="Schmutz J."/>
            <person name="Saski C."/>
            <person name="Vermerris W."/>
            <person name="Kresovich S."/>
        </authorList>
    </citation>
    <scope>NUCLEOTIDE SEQUENCE</scope>
</reference>
<reference evidence="1" key="2">
    <citation type="submission" date="2020-10" db="EMBL/GenBank/DDBJ databases">
        <authorList>
            <person name="Cooper E.A."/>
            <person name="Brenton Z.W."/>
            <person name="Flinn B.S."/>
            <person name="Jenkins J."/>
            <person name="Shu S."/>
            <person name="Flowers D."/>
            <person name="Luo F."/>
            <person name="Wang Y."/>
            <person name="Xia P."/>
            <person name="Barry K."/>
            <person name="Daum C."/>
            <person name="Lipzen A."/>
            <person name="Yoshinaga Y."/>
            <person name="Schmutz J."/>
            <person name="Saski C."/>
            <person name="Vermerris W."/>
            <person name="Kresovich S."/>
        </authorList>
    </citation>
    <scope>NUCLEOTIDE SEQUENCE</scope>
</reference>
<proteinExistence type="predicted"/>
<dbReference type="Proteomes" id="UP000807115">
    <property type="component" value="Chromosome 9"/>
</dbReference>
<dbReference type="EMBL" id="CM027688">
    <property type="protein sequence ID" value="KAG0516603.1"/>
    <property type="molecule type" value="Genomic_DNA"/>
</dbReference>
<accession>A0A921Q7K0</accession>
<gene>
    <name evidence="1" type="ORF">BDA96_09G017500</name>
</gene>
<evidence type="ECO:0000313" key="1">
    <source>
        <dbReference type="EMBL" id="KAG0516603.1"/>
    </source>
</evidence>